<accession>A0ABV6YK10</accession>
<reference evidence="2 3" key="1">
    <citation type="submission" date="2024-09" db="EMBL/GenBank/DDBJ databases">
        <authorList>
            <person name="D'Angelo T."/>
        </authorList>
    </citation>
    <scope>NUCLEOTIDE SEQUENCE [LARGE SCALE GENOMIC DNA]</scope>
    <source>
        <strain evidence="2">SAG AM-320-E07</strain>
    </source>
</reference>
<dbReference type="InterPro" id="IPR025965">
    <property type="entry name" value="FlgD/Vpr_Ig-like"/>
</dbReference>
<feature type="domain" description="FlgD/Vpr Ig-like" evidence="1">
    <location>
        <begin position="8"/>
        <end position="68"/>
    </location>
</feature>
<name>A0ABV6YK10_UNCEI</name>
<dbReference type="NCBIfam" id="TIGR04183">
    <property type="entry name" value="Por_Secre_tail"/>
    <property type="match status" value="1"/>
</dbReference>
<gene>
    <name evidence="2" type="ORF">ACFL6M_03680</name>
</gene>
<dbReference type="Proteomes" id="UP001593833">
    <property type="component" value="Unassembled WGS sequence"/>
</dbReference>
<comment type="caution">
    <text evidence="2">The sequence shown here is derived from an EMBL/GenBank/DDBJ whole genome shotgun (WGS) entry which is preliminary data.</text>
</comment>
<protein>
    <submittedName>
        <fullName evidence="2">FlgD immunoglobulin-like domain containing protein</fullName>
    </submittedName>
</protein>
<organism evidence="2 3">
    <name type="scientific">Eiseniibacteriota bacterium</name>
    <dbReference type="NCBI Taxonomy" id="2212470"/>
    <lineage>
        <taxon>Bacteria</taxon>
        <taxon>Candidatus Eiseniibacteriota</taxon>
    </lineage>
</organism>
<dbReference type="EMBL" id="JBHPKH010000029">
    <property type="protein sequence ID" value="MFC1572681.1"/>
    <property type="molecule type" value="Genomic_DNA"/>
</dbReference>
<dbReference type="Pfam" id="PF13860">
    <property type="entry name" value="FlgD_ig"/>
    <property type="match status" value="1"/>
</dbReference>
<evidence type="ECO:0000313" key="2">
    <source>
        <dbReference type="EMBL" id="MFC1572681.1"/>
    </source>
</evidence>
<proteinExistence type="predicted"/>
<dbReference type="Gene3D" id="2.60.40.4070">
    <property type="match status" value="1"/>
</dbReference>
<evidence type="ECO:0000259" key="1">
    <source>
        <dbReference type="Pfam" id="PF13860"/>
    </source>
</evidence>
<sequence length="84" mass="9319">MPNPFTGRTTIRYSIPSASPAVVNVYDATGRMIRTLRDASHGPGEHSVTWDGKNGGGEDVPAGIYLYELRWNGHSETKRMLLMR</sequence>
<evidence type="ECO:0000313" key="3">
    <source>
        <dbReference type="Proteomes" id="UP001593833"/>
    </source>
</evidence>
<keyword evidence="3" id="KW-1185">Reference proteome</keyword>
<dbReference type="InterPro" id="IPR026444">
    <property type="entry name" value="Secre_tail"/>
</dbReference>